<feature type="transmembrane region" description="Helical" evidence="10">
    <location>
        <begin position="12"/>
        <end position="30"/>
    </location>
</feature>
<evidence type="ECO:0000256" key="4">
    <source>
        <dbReference type="ARBA" id="ARBA00022679"/>
    </source>
</evidence>
<dbReference type="PANTHER" id="PTHR11214:SF376">
    <property type="entry name" value="HEXOSYLTRANSFERASE"/>
    <property type="match status" value="1"/>
</dbReference>
<dbReference type="EMBL" id="JABSTV010001251">
    <property type="protein sequence ID" value="KAH7951646.1"/>
    <property type="molecule type" value="Genomic_DNA"/>
</dbReference>
<dbReference type="InterPro" id="IPR002659">
    <property type="entry name" value="Glyco_trans_31"/>
</dbReference>
<evidence type="ECO:0000256" key="2">
    <source>
        <dbReference type="ARBA" id="ARBA00008661"/>
    </source>
</evidence>
<keyword evidence="4" id="KW-0808">Transferase</keyword>
<dbReference type="GO" id="GO:0006493">
    <property type="term" value="P:protein O-linked glycosylation"/>
    <property type="evidence" value="ECO:0007669"/>
    <property type="project" value="TreeGrafter"/>
</dbReference>
<keyword evidence="8 10" id="KW-0333">Golgi apparatus</keyword>
<dbReference type="EC" id="2.4.1.-" evidence="10"/>
<accession>A0A9D4PSK9</accession>
<comment type="caution">
    <text evidence="12">The sequence shown here is derived from an EMBL/GenBank/DDBJ whole genome shotgun (WGS) entry which is preliminary data.</text>
</comment>
<evidence type="ECO:0000256" key="11">
    <source>
        <dbReference type="SAM" id="MobiDB-lite"/>
    </source>
</evidence>
<sequence length="414" mass="48160">MKFSQTNLKSAFLFITAMTVGSIVFAIWMMEVRVVPPSFLQSVEQAEQPQAMPAHIDQRASPPPLPSSAEPNGGNLTTGASEEPRNATNERCPYRVETLHEPAGNASWHSGGWAVRRRCSQPLDTLFFVHTAPRNWQYRAHLRATLFEEAAMTYFNWTVVFFIGEQDDLTVSLWTKLEEEVMGDMVALRYNDTLLSVLHKFVGGMRWVLEYCPNVSNIVKMDDDVGVHPFELRRYLHEELPLKNSHMHCFVWLRNQVYRESSHRFCVHADDLPQDEYPLFCSGRSVILTTDTMRKLYKASMIVRAFATDDAYVTGQLALFANVGHVFINARMDWSDSDKTELMLDGKLLFTHEYFLYGNSIERRAQWGLVLWRHRMEHTTDTDHLDLSYRFDNKLYRRDFENMRRYLQDASLYL</sequence>
<dbReference type="GO" id="GO:0000139">
    <property type="term" value="C:Golgi membrane"/>
    <property type="evidence" value="ECO:0007669"/>
    <property type="project" value="UniProtKB-SubCell"/>
</dbReference>
<keyword evidence="5 10" id="KW-0812">Transmembrane</keyword>
<gene>
    <name evidence="12" type="ORF">HPB52_011042</name>
</gene>
<keyword evidence="6 10" id="KW-0735">Signal-anchor</keyword>
<protein>
    <recommendedName>
        <fullName evidence="10">Hexosyltransferase</fullName>
        <ecNumber evidence="10">2.4.1.-</ecNumber>
    </recommendedName>
</protein>
<evidence type="ECO:0000256" key="9">
    <source>
        <dbReference type="ARBA" id="ARBA00023136"/>
    </source>
</evidence>
<evidence type="ECO:0000256" key="1">
    <source>
        <dbReference type="ARBA" id="ARBA00004323"/>
    </source>
</evidence>
<dbReference type="Pfam" id="PF01762">
    <property type="entry name" value="Galactosyl_T"/>
    <property type="match status" value="1"/>
</dbReference>
<evidence type="ECO:0000256" key="6">
    <source>
        <dbReference type="ARBA" id="ARBA00022968"/>
    </source>
</evidence>
<dbReference type="GO" id="GO:0016758">
    <property type="term" value="F:hexosyltransferase activity"/>
    <property type="evidence" value="ECO:0007669"/>
    <property type="project" value="InterPro"/>
</dbReference>
<evidence type="ECO:0000256" key="3">
    <source>
        <dbReference type="ARBA" id="ARBA00022676"/>
    </source>
</evidence>
<keyword evidence="7 10" id="KW-1133">Transmembrane helix</keyword>
<proteinExistence type="inferred from homology"/>
<reference evidence="12" key="2">
    <citation type="submission" date="2021-09" db="EMBL/GenBank/DDBJ databases">
        <authorList>
            <person name="Jia N."/>
            <person name="Wang J."/>
            <person name="Shi W."/>
            <person name="Du L."/>
            <person name="Sun Y."/>
            <person name="Zhan W."/>
            <person name="Jiang J."/>
            <person name="Wang Q."/>
            <person name="Zhang B."/>
            <person name="Ji P."/>
            <person name="Sakyi L.B."/>
            <person name="Cui X."/>
            <person name="Yuan T."/>
            <person name="Jiang B."/>
            <person name="Yang W."/>
            <person name="Lam T.T.-Y."/>
            <person name="Chang Q."/>
            <person name="Ding S."/>
            <person name="Wang X."/>
            <person name="Zhu J."/>
            <person name="Ruan X."/>
            <person name="Zhao L."/>
            <person name="Wei J."/>
            <person name="Que T."/>
            <person name="Du C."/>
            <person name="Cheng J."/>
            <person name="Dai P."/>
            <person name="Han X."/>
            <person name="Huang E."/>
            <person name="Gao Y."/>
            <person name="Liu J."/>
            <person name="Shao H."/>
            <person name="Ye R."/>
            <person name="Li L."/>
            <person name="Wei W."/>
            <person name="Wang X."/>
            <person name="Wang C."/>
            <person name="Huo Q."/>
            <person name="Li W."/>
            <person name="Guo W."/>
            <person name="Chen H."/>
            <person name="Chen S."/>
            <person name="Zhou L."/>
            <person name="Zhou L."/>
            <person name="Ni X."/>
            <person name="Tian J."/>
            <person name="Zhou Y."/>
            <person name="Sheng Y."/>
            <person name="Liu T."/>
            <person name="Pan Y."/>
            <person name="Xia L."/>
            <person name="Li J."/>
            <person name="Zhao F."/>
            <person name="Cao W."/>
        </authorList>
    </citation>
    <scope>NUCLEOTIDE SEQUENCE</scope>
    <source>
        <strain evidence="12">Rsan-2018</strain>
        <tissue evidence="12">Larvae</tissue>
    </source>
</reference>
<evidence type="ECO:0000256" key="5">
    <source>
        <dbReference type="ARBA" id="ARBA00022692"/>
    </source>
</evidence>
<keyword evidence="3 10" id="KW-0328">Glycosyltransferase</keyword>
<dbReference type="AlphaFoldDB" id="A0A9D4PSK9"/>
<evidence type="ECO:0000256" key="8">
    <source>
        <dbReference type="ARBA" id="ARBA00023034"/>
    </source>
</evidence>
<reference evidence="12" key="1">
    <citation type="journal article" date="2020" name="Cell">
        <title>Large-Scale Comparative Analyses of Tick Genomes Elucidate Their Genetic Diversity and Vector Capacities.</title>
        <authorList>
            <consortium name="Tick Genome and Microbiome Consortium (TIGMIC)"/>
            <person name="Jia N."/>
            <person name="Wang J."/>
            <person name="Shi W."/>
            <person name="Du L."/>
            <person name="Sun Y."/>
            <person name="Zhan W."/>
            <person name="Jiang J.F."/>
            <person name="Wang Q."/>
            <person name="Zhang B."/>
            <person name="Ji P."/>
            <person name="Bell-Sakyi L."/>
            <person name="Cui X.M."/>
            <person name="Yuan T.T."/>
            <person name="Jiang B.G."/>
            <person name="Yang W.F."/>
            <person name="Lam T.T."/>
            <person name="Chang Q.C."/>
            <person name="Ding S.J."/>
            <person name="Wang X.J."/>
            <person name="Zhu J.G."/>
            <person name="Ruan X.D."/>
            <person name="Zhao L."/>
            <person name="Wei J.T."/>
            <person name="Ye R.Z."/>
            <person name="Que T.C."/>
            <person name="Du C.H."/>
            <person name="Zhou Y.H."/>
            <person name="Cheng J.X."/>
            <person name="Dai P.F."/>
            <person name="Guo W.B."/>
            <person name="Han X.H."/>
            <person name="Huang E.J."/>
            <person name="Li L.F."/>
            <person name="Wei W."/>
            <person name="Gao Y.C."/>
            <person name="Liu J.Z."/>
            <person name="Shao H.Z."/>
            <person name="Wang X."/>
            <person name="Wang C.C."/>
            <person name="Yang T.C."/>
            <person name="Huo Q.B."/>
            <person name="Li W."/>
            <person name="Chen H.Y."/>
            <person name="Chen S.E."/>
            <person name="Zhou L.G."/>
            <person name="Ni X.B."/>
            <person name="Tian J.H."/>
            <person name="Sheng Y."/>
            <person name="Liu T."/>
            <person name="Pan Y.S."/>
            <person name="Xia L.Y."/>
            <person name="Li J."/>
            <person name="Zhao F."/>
            <person name="Cao W.C."/>
        </authorList>
    </citation>
    <scope>NUCLEOTIDE SEQUENCE</scope>
    <source>
        <strain evidence="12">Rsan-2018</strain>
    </source>
</reference>
<evidence type="ECO:0000313" key="13">
    <source>
        <dbReference type="Proteomes" id="UP000821837"/>
    </source>
</evidence>
<name>A0A9D4PSK9_RHISA</name>
<keyword evidence="13" id="KW-1185">Reference proteome</keyword>
<dbReference type="Gene3D" id="3.90.550.50">
    <property type="match status" value="1"/>
</dbReference>
<keyword evidence="9 10" id="KW-0472">Membrane</keyword>
<dbReference type="PANTHER" id="PTHR11214">
    <property type="entry name" value="BETA-1,3-N-ACETYLGLUCOSAMINYLTRANSFERASE"/>
    <property type="match status" value="1"/>
</dbReference>
<dbReference type="VEuPathDB" id="VectorBase:RSAN_028748"/>
<feature type="region of interest" description="Disordered" evidence="11">
    <location>
        <begin position="45"/>
        <end position="88"/>
    </location>
</feature>
<dbReference type="Proteomes" id="UP000821837">
    <property type="component" value="Chromosome 5"/>
</dbReference>
<evidence type="ECO:0000313" key="12">
    <source>
        <dbReference type="EMBL" id="KAH7951646.1"/>
    </source>
</evidence>
<comment type="similarity">
    <text evidence="2 10">Belongs to the glycosyltransferase 31 family.</text>
</comment>
<evidence type="ECO:0000256" key="7">
    <source>
        <dbReference type="ARBA" id="ARBA00022989"/>
    </source>
</evidence>
<organism evidence="12 13">
    <name type="scientific">Rhipicephalus sanguineus</name>
    <name type="common">Brown dog tick</name>
    <name type="synonym">Ixodes sanguineus</name>
    <dbReference type="NCBI Taxonomy" id="34632"/>
    <lineage>
        <taxon>Eukaryota</taxon>
        <taxon>Metazoa</taxon>
        <taxon>Ecdysozoa</taxon>
        <taxon>Arthropoda</taxon>
        <taxon>Chelicerata</taxon>
        <taxon>Arachnida</taxon>
        <taxon>Acari</taxon>
        <taxon>Parasitiformes</taxon>
        <taxon>Ixodida</taxon>
        <taxon>Ixodoidea</taxon>
        <taxon>Ixodidae</taxon>
        <taxon>Rhipicephalinae</taxon>
        <taxon>Rhipicephalus</taxon>
        <taxon>Rhipicephalus</taxon>
    </lineage>
</organism>
<evidence type="ECO:0000256" key="10">
    <source>
        <dbReference type="RuleBase" id="RU363063"/>
    </source>
</evidence>
<comment type="subcellular location">
    <subcellularLocation>
        <location evidence="1 10">Golgi apparatus membrane</location>
        <topology evidence="1 10">Single-pass type II membrane protein</topology>
    </subcellularLocation>
</comment>